<organism evidence="1 2">
    <name type="scientific">Wuchereria bancrofti</name>
    <dbReference type="NCBI Taxonomy" id="6293"/>
    <lineage>
        <taxon>Eukaryota</taxon>
        <taxon>Metazoa</taxon>
        <taxon>Ecdysozoa</taxon>
        <taxon>Nematoda</taxon>
        <taxon>Chromadorea</taxon>
        <taxon>Rhabditida</taxon>
        <taxon>Spirurina</taxon>
        <taxon>Spiruromorpha</taxon>
        <taxon>Filarioidea</taxon>
        <taxon>Onchocercidae</taxon>
        <taxon>Wuchereria</taxon>
    </lineage>
</organism>
<reference evidence="2" key="3">
    <citation type="submission" date="2024-02" db="UniProtKB">
        <authorList>
            <consortium name="WormBaseParasite"/>
        </authorList>
    </citation>
    <scope>IDENTIFICATION</scope>
    <source>
        <strain evidence="2">pt0022</strain>
    </source>
</reference>
<protein>
    <recommendedName>
        <fullName evidence="3">Metallo-beta-lactamase domain-containing protein</fullName>
    </recommendedName>
</protein>
<reference evidence="1" key="2">
    <citation type="journal article" date="2016" name="Mol. Ecol.">
        <title>Population genomics of the filarial nematode parasite Wuchereria bancrofti from mosquitoes.</title>
        <authorList>
            <person name="Small S.T."/>
            <person name="Reimer L.J."/>
            <person name="Tisch D.J."/>
            <person name="King C.L."/>
            <person name="Christensen B.M."/>
            <person name="Siba P.M."/>
            <person name="Kazura J.W."/>
            <person name="Serre D."/>
            <person name="Zimmerman P.A."/>
        </authorList>
    </citation>
    <scope>NUCLEOTIDE SEQUENCE</scope>
    <source>
        <strain evidence="1">pt0022</strain>
    </source>
</reference>
<evidence type="ECO:0000313" key="1">
    <source>
        <dbReference type="Proteomes" id="UP000093561"/>
    </source>
</evidence>
<reference evidence="1" key="1">
    <citation type="submission" date="2015-03" db="EMBL/GenBank/DDBJ databases">
        <title>Wuchereria bancrofti Genome Sequencing Papua New Guinea Strain.</title>
        <authorList>
            <person name="Small S.T."/>
            <person name="Serre D."/>
            <person name="Zimmerman P.A."/>
        </authorList>
    </citation>
    <scope>NUCLEOTIDE SEQUENCE [LARGE SCALE GENOMIC DNA]</scope>
    <source>
        <strain evidence="1">pt0022</strain>
    </source>
</reference>
<dbReference type="InterPro" id="IPR036866">
    <property type="entry name" value="RibonucZ/Hydroxyglut_hydro"/>
</dbReference>
<evidence type="ECO:0008006" key="3">
    <source>
        <dbReference type="Google" id="ProtNLM"/>
    </source>
</evidence>
<dbReference type="AlphaFoldDB" id="A0AAF5PJM6"/>
<dbReference type="Proteomes" id="UP000093561">
    <property type="component" value="Unassembled WGS sequence"/>
</dbReference>
<proteinExistence type="predicted"/>
<accession>A0AAF5PJM6</accession>
<dbReference type="WBParaSite" id="mrna-Wban_01646">
    <property type="protein sequence ID" value="mrna-Wban_01646"/>
    <property type="gene ID" value="Wban_01646"/>
</dbReference>
<name>A0AAF5PJM6_WUCBA</name>
<sequence length="138" mass="16150">MAKKKECYQVEQLSINVYCIREDDYCNHKPLMYLIIGTQKGNNWQFSSLGPNGLTVNVEALCASDRNTYYTELRDSEYDRQLGDSDDDKLEVLHAPGHTPDSLSLWYNAAKRLFIDLFHQYNEVMLTYLYIFESINIF</sequence>
<dbReference type="SUPFAM" id="SSF56281">
    <property type="entry name" value="Metallo-hydrolase/oxidoreductase"/>
    <property type="match status" value="1"/>
</dbReference>
<evidence type="ECO:0000313" key="2">
    <source>
        <dbReference type="WBParaSite" id="mrna-Wban_01646"/>
    </source>
</evidence>
<dbReference type="Gene3D" id="3.60.15.10">
    <property type="entry name" value="Ribonuclease Z/Hydroxyacylglutathione hydrolase-like"/>
    <property type="match status" value="1"/>
</dbReference>